<dbReference type="EMBL" id="JAGSYN010000053">
    <property type="protein sequence ID" value="KAG7665092.1"/>
    <property type="molecule type" value="Genomic_DNA"/>
</dbReference>
<feature type="domain" description="Intermembrane lipid transfer protein VPS13-like C-terminal" evidence="9">
    <location>
        <begin position="3006"/>
        <end position="3111"/>
    </location>
</feature>
<proteinExistence type="inferred from homology"/>
<evidence type="ECO:0000256" key="3">
    <source>
        <dbReference type="ARBA" id="ARBA00023055"/>
    </source>
</evidence>
<comment type="similarity">
    <text evidence="1 4">Belongs to the VPS13 family.</text>
</comment>
<keyword evidence="2 4" id="KW-0813">Transport</keyword>
<feature type="coiled-coil region" evidence="5">
    <location>
        <begin position="107"/>
        <end position="134"/>
    </location>
</feature>
<name>A0A8J5QU89_9ASCO</name>
<keyword evidence="11" id="KW-1185">Reference proteome</keyword>
<feature type="domain" description="VPS13-like middle region" evidence="7">
    <location>
        <begin position="1076"/>
        <end position="1847"/>
    </location>
</feature>
<dbReference type="Pfam" id="PF12624">
    <property type="entry name" value="VPS13_N"/>
    <property type="match status" value="1"/>
</dbReference>
<dbReference type="InterPro" id="IPR009543">
    <property type="entry name" value="VPS13_VAB"/>
</dbReference>
<protein>
    <recommendedName>
        <fullName evidence="4">Vacuolar protein sorting-associated protein</fullName>
    </recommendedName>
</protein>
<dbReference type="PANTHER" id="PTHR16166:SF93">
    <property type="entry name" value="INTERMEMBRANE LIPID TRANSFER PROTEIN VPS13"/>
    <property type="match status" value="1"/>
</dbReference>
<comment type="caution">
    <text evidence="10">The sequence shown here is derived from an EMBL/GenBank/DDBJ whole genome shotgun (WGS) entry which is preliminary data.</text>
</comment>
<evidence type="ECO:0000259" key="8">
    <source>
        <dbReference type="Pfam" id="PF25036"/>
    </source>
</evidence>
<dbReference type="GO" id="GO:0006623">
    <property type="term" value="P:protein targeting to vacuole"/>
    <property type="evidence" value="ECO:0007669"/>
    <property type="project" value="TreeGrafter"/>
</dbReference>
<keyword evidence="5" id="KW-0175">Coiled coil</keyword>
<dbReference type="GO" id="GO:0045324">
    <property type="term" value="P:late endosome to vacuole transport"/>
    <property type="evidence" value="ECO:0007669"/>
    <property type="project" value="TreeGrafter"/>
</dbReference>
<dbReference type="InterPro" id="IPR026854">
    <property type="entry name" value="VPS13_N"/>
</dbReference>
<evidence type="ECO:0000259" key="6">
    <source>
        <dbReference type="Pfam" id="PF12624"/>
    </source>
</evidence>
<dbReference type="InterPro" id="IPR017148">
    <property type="entry name" value="VPS13_fungi"/>
</dbReference>
<dbReference type="Pfam" id="PF25033">
    <property type="entry name" value="VPS13_M"/>
    <property type="match status" value="1"/>
</dbReference>
<dbReference type="Pfam" id="PF25036">
    <property type="entry name" value="VPS13_VAB"/>
    <property type="match status" value="1"/>
</dbReference>
<dbReference type="Pfam" id="PF25037">
    <property type="entry name" value="VPS13_C"/>
    <property type="match status" value="1"/>
</dbReference>
<dbReference type="PIRSF" id="PIRSF037235">
    <property type="entry name" value="VPS13_fungi"/>
    <property type="match status" value="1"/>
</dbReference>
<feature type="domain" description="Vacuolar protein sorting-associated protein 13 VPS13 adaptor binding" evidence="8">
    <location>
        <begin position="1912"/>
        <end position="2479"/>
    </location>
</feature>
<comment type="function">
    <text evidence="4">Mediates the transfer of lipids between membranes at organelle contact sites. May play a role in mitochondrial lipid homeostasis.</text>
</comment>
<keyword evidence="3 4" id="KW-0445">Lipid transport</keyword>
<reference evidence="10 11" key="1">
    <citation type="journal article" date="2021" name="DNA Res.">
        <title>Genome analysis of Candida subhashii reveals its hybrid nature and dual mitochondrial genome conformations.</title>
        <authorList>
            <person name="Mixao V."/>
            <person name="Hegedusova E."/>
            <person name="Saus E."/>
            <person name="Pryszcz L.P."/>
            <person name="Cillingova A."/>
            <person name="Nosek J."/>
            <person name="Gabaldon T."/>
        </authorList>
    </citation>
    <scope>NUCLEOTIDE SEQUENCE [LARGE SCALE GENOMIC DNA]</scope>
    <source>
        <strain evidence="10 11">CBS 10753</strain>
    </source>
</reference>
<evidence type="ECO:0000259" key="7">
    <source>
        <dbReference type="Pfam" id="PF25033"/>
    </source>
</evidence>
<gene>
    <name evidence="10" type="ORF">J8A68_001401</name>
</gene>
<evidence type="ECO:0000313" key="11">
    <source>
        <dbReference type="Proteomes" id="UP000694255"/>
    </source>
</evidence>
<dbReference type="InterPro" id="IPR056747">
    <property type="entry name" value="VPS13-like_M"/>
</dbReference>
<dbReference type="InterPro" id="IPR026847">
    <property type="entry name" value="VPS13"/>
</dbReference>
<dbReference type="RefSeq" id="XP_049265324.1">
    <property type="nucleotide sequence ID" value="XM_049405052.1"/>
</dbReference>
<evidence type="ECO:0000259" key="9">
    <source>
        <dbReference type="Pfam" id="PF25037"/>
    </source>
</evidence>
<dbReference type="Proteomes" id="UP000694255">
    <property type="component" value="Unassembled WGS sequence"/>
</dbReference>
<evidence type="ECO:0000256" key="1">
    <source>
        <dbReference type="ARBA" id="ARBA00006545"/>
    </source>
</evidence>
<organism evidence="10 11">
    <name type="scientific">[Candida] subhashii</name>
    <dbReference type="NCBI Taxonomy" id="561895"/>
    <lineage>
        <taxon>Eukaryota</taxon>
        <taxon>Fungi</taxon>
        <taxon>Dikarya</taxon>
        <taxon>Ascomycota</taxon>
        <taxon>Saccharomycotina</taxon>
        <taxon>Pichiomycetes</taxon>
        <taxon>Debaryomycetaceae</taxon>
        <taxon>Spathaspora</taxon>
    </lineage>
</organism>
<accession>A0A8J5QU89</accession>
<dbReference type="PANTHER" id="PTHR16166">
    <property type="entry name" value="VACUOLAR PROTEIN SORTING-ASSOCIATED PROTEIN VPS13"/>
    <property type="match status" value="1"/>
</dbReference>
<sequence length="3136" mass="354182">MFESLVANLLNRFLGSYLENFDPKQLNIGIWGGDVKLKNLRLKKESLDSFKLPIDVKFGHLGELTLQIPWSNLKSKPVRIIIEDLYILASPIILENDDDEEEEIRAQNLKRERLSQLETSLEAQQQNKDLADELSGNESFTESLITKIVDNLQVTIKNIHIRYEDDSVLAETPYAIGLTLQELSAVSTDEKWEPSFISITKALTHKLLTLKNLSCYMNTKLTSTTSIYTEDKSRLLRSFKKGIEYDDDITIEYLLKPVSGSGKLTVHKPGTTETIPHIKADLFFDEFGVELNSQQYQDMLWTASKFHWYMRTFKFRKLRPKLSPNEAPRAWFQYAAKAVYDEIHERNYKWSWDYFAKRRDQRIAYKRLWKLKLSGKLTHSKEIEELEDLEWDLPFEDIKFYRSLTRNELRAERQDVSLFHTGSTDSTNSNTQENNSGGGWFSGWWSSVPPSTDAELEKHEKFEKETDPSKDPEKLGLALTKEQKKALFEAIDYDENQELANIIDIPKDWVKMEISAQLNKGGLTIKQPNSNLAEIIFEGCRTQIYERPDSFLTRFQIDEFRVEDGTGTTLYKHIVSVKQAHSHLHEDTVSIDASIEEDPFFQISFENNPLDGSADSILLGKLKSMTIFYNPKFIQEIIKFFTPPKIHLDTVGAIMNAAEATVEGLTSQTRMGLEYALEEHKTINVKLDLQAPLVIMPLDPSSFKSPVAILDAGHISVISDLVDKDRIQEVKEKESYTADDWKTLQDLMYDQFQLTLEDAQFLVGPNIKSTMEQLHSQENIPKNKSAMMLDKFNFQFLLGVSILPDATNLARFKISGHVPDVNIAINDFQYKTVLQILENAIPSTEMEESETSLGVFDSLVGNLNKNGDINVEEEFEKSVKKLVTDPNSQQRLLEFDFSVGSVHASLSRCIDGVTLEAEPLVDLIGDSLTLHFHRTINDMHVDLYLSDINLVDYIEKSGIPEFHNLISSLPSRSGQSKHLLEVSYDRIQRLAEFNGKEIEVFDQDIKIQLATVKFIVSRKSILSLLNFVLNTFTDPVAAAPPVIELNQASIEDGVGPEKINVDISLDSIILVLNEDSMKLATIELSSAHFDVLVLPELLDVKGKLGAFTVLDEINQGSPPDSPLRNLIHMKGNNLAEFSYIMYDPLTNKRPISSIIDIKTGAMTINFVESSFNRILAYLNQFLRMKAIYDSAREAAINQVAQIQDINTIKFNLLVEAPTIVFPSFMNGFEKCNKLVANLGEIYAYNEFKDLANCIEFGIRNVSLMSQLYFESVEQKAKIVQGLDIAFDVKYIAEYVPETPSFVVNGKTPELNLSLTELQAKILIQLSESITRAFTFEENENLEDIEEEAAFANEVLKHNTQLVQGEQQNTENENFKDANETIISPDHKLLSLNFEIPRVSLVIFNGTSGVVDLDPRRLSSFTVNKVTLELDMNQETHLNANLTVKSFVVEDVRKDTTSKFPILIPAAEGVENQFVLQATTEGAKDRKHMTVLLKVEKPKTILALDYIFELSTFFNKAMPQPTEKEVLPEHYAASKSSKSFHSRHDQRRKSVSSMISQLSSPSSAPAAEMTIGYSLNIIEPSVILLADDAREDTEAVVFKTEQILIASQNIISLAANNIGMYLTQMNDFDTTTYRIIDDYSISFSYDSRGSTPTNVVANIQASVDALVLRVSLRDIRLALNILNRANHLYSKAQGIESSSSDEGDNKLSVEFKRRLSQYAPSIVSTLSHDESLHREEVQKVVDVLKNEEMNVAIGGVRFVLIGDVSELPVLDINVKPFEVHAANWSTNLTAVVHFEQYVNIFNYSRSSWEPLVEPWPISVYVSKAEHPKPKLLIEAVSKQLSEITVTSRSVALLSQISDLLTTDQKLKPRGQDNPYVIVNETGYDLQIWSEDDDVVGSKKEVKSNESVQWAFEDWRKIRENLDADNAGRLGISFVDSPYEDLRNVSATNEGENLHILYPPIDGVHNRLSVETILREDNIKEIKLKSTVVVENDADIPIEVEITYGVSKKSQIIIQSKKCQALPIDSVYTGMVRVRPHIHTPYGWSDESLYWKDLLKGGASLRCPAQTRDDSSVYYFQTEAAFNKEELLGRIYPHLHLVISSPLEIENLLPYDIDYRLYDKNSKRDWIGSIKKGVKSYVHVVSLDNLLLLSVVPRDSGYERSEFAIINRPHSSEFKRENVITLRDKQNNILKLRIYYPRKKQDSSSLKIVLYSPYVIVNKSKLNLVVNESGSTNKVYLPGKSVSNKQAPIMFSFDRFGDRKNRAKIRAENSMWSEQMSFDAIGQSSEVKLRMMAKQVEDNLGVTISEGEGKYNLSKVVTVAPRYVLINKLDDELCIVESGTTKQQNLSPGQLLPFYGLRSIDNRSILVKFSHGSKSFSPAFGIDDVGQLFIKVFKNNIGQVLVKVNILLENGTIYISLENGNNEWPFSIRNFTDEEIYIYQNDPNINATGEQVRHDTPYKPIYYKVPAKSVMPYAYDYPNAIIKELIVRAHGRERAVNLAEIGNLKPFRLPPTVDAQQTIVDLNVVADGPTQSLVITKYDPAKSLYKLQAGGASSSTANVSTTNGYFKPVEATENYHTKIVTKFEGFGISLVNTKNQELCYITLKGLELRYNESDLYQTFSMKLKWIQIDNQLYGGIFPIILYPSVIPKAGNELSNHPAFSTSVCRVKGDSHGVMFIKYATILLQEMTFEIDEDFLFALLEFSKFPGAAWNKQHIDRLCEDGREIKEPERLAESNDVYFEALHLQPIKANISFVRTERINAEDKGSSQNTLMFFFNVLTMAIGNINDAPIKLNALFIENIRVPIPILMDSVQIHYSQAFFYQLHNILGSADFLGNPVGLFNQISSGVLDIFYEPYQGFVLNDNPQELGIGIAKGGLSFLKKSVFGFSDSLAKVTGSIAKGLTVATMDQKFQERRRLNTKRNKPKHALYGFASGANSFIDSIASGVTGVATAPIEGAAEEGAVGFFKGLGKGVIGLPTKAAIGIFDLASNVSEGIKNTTTVFDNAELDKVRLPRFIPPNSIIKPYSEREAKGQFWMHNIDGGIFYNETYVAHLVLAGDEMAVLVTYKKILLFDITELKRKWMINFDQIKSISVEPTGLLIELKTRRGPFIPIPDKSNRNFLYSKIAIAVQEFNKHCQVVL</sequence>
<dbReference type="OrthoDB" id="428159at2759"/>
<dbReference type="GO" id="GO:0006869">
    <property type="term" value="P:lipid transport"/>
    <property type="evidence" value="ECO:0007669"/>
    <property type="project" value="UniProtKB-KW"/>
</dbReference>
<dbReference type="InterPro" id="IPR056748">
    <property type="entry name" value="VPS13-like_C"/>
</dbReference>
<evidence type="ECO:0000313" key="10">
    <source>
        <dbReference type="EMBL" id="KAG7665092.1"/>
    </source>
</evidence>
<evidence type="ECO:0000256" key="2">
    <source>
        <dbReference type="ARBA" id="ARBA00022448"/>
    </source>
</evidence>
<dbReference type="GO" id="GO:0007005">
    <property type="term" value="P:mitochondrion organization"/>
    <property type="evidence" value="ECO:0007669"/>
    <property type="project" value="TreeGrafter"/>
</dbReference>
<dbReference type="GO" id="GO:0045053">
    <property type="term" value="P:protein retention in Golgi apparatus"/>
    <property type="evidence" value="ECO:0007669"/>
    <property type="project" value="TreeGrafter"/>
</dbReference>
<keyword evidence="4" id="KW-0333">Golgi apparatus</keyword>
<dbReference type="GeneID" id="73468202"/>
<evidence type="ECO:0000256" key="5">
    <source>
        <dbReference type="SAM" id="Coils"/>
    </source>
</evidence>
<evidence type="ECO:0000256" key="4">
    <source>
        <dbReference type="PIRNR" id="PIRNR037235"/>
    </source>
</evidence>
<feature type="domain" description="Chorein N-terminal" evidence="6">
    <location>
        <begin position="1"/>
        <end position="890"/>
    </location>
</feature>